<dbReference type="InterPro" id="IPR000917">
    <property type="entry name" value="Sulfatase_N"/>
</dbReference>
<comment type="caution">
    <text evidence="3">The sequence shown here is derived from an EMBL/GenBank/DDBJ whole genome shotgun (WGS) entry which is preliminary data.</text>
</comment>
<proteinExistence type="predicted"/>
<gene>
    <name evidence="3" type="ORF">JF535_14550</name>
</gene>
<dbReference type="CDD" id="cd16142">
    <property type="entry name" value="ARS_like"/>
    <property type="match status" value="1"/>
</dbReference>
<dbReference type="Gene3D" id="3.40.720.10">
    <property type="entry name" value="Alkaline Phosphatase, subunit A"/>
    <property type="match status" value="1"/>
</dbReference>
<feature type="chain" id="PRO_5047486884" evidence="1">
    <location>
        <begin position="23"/>
        <end position="513"/>
    </location>
</feature>
<dbReference type="Pfam" id="PF00884">
    <property type="entry name" value="Sulfatase"/>
    <property type="match status" value="1"/>
</dbReference>
<keyword evidence="4" id="KW-1185">Reference proteome</keyword>
<keyword evidence="1" id="KW-0732">Signal</keyword>
<evidence type="ECO:0000259" key="2">
    <source>
        <dbReference type="Pfam" id="PF00884"/>
    </source>
</evidence>
<dbReference type="PANTHER" id="PTHR43751">
    <property type="entry name" value="SULFATASE"/>
    <property type="match status" value="1"/>
</dbReference>
<evidence type="ECO:0000313" key="3">
    <source>
        <dbReference type="EMBL" id="MBN8432070.1"/>
    </source>
</evidence>
<accession>A0ABS3E9U2</accession>
<dbReference type="EMBL" id="JAEKJR010000002">
    <property type="protein sequence ID" value="MBN8432070.1"/>
    <property type="molecule type" value="Genomic_DNA"/>
</dbReference>
<name>A0ABS3E9U2_9GAMM</name>
<dbReference type="PROSITE" id="PS51257">
    <property type="entry name" value="PROKAR_LIPOPROTEIN"/>
    <property type="match status" value="1"/>
</dbReference>
<dbReference type="Gene3D" id="3.30.1120.10">
    <property type="match status" value="1"/>
</dbReference>
<dbReference type="Proteomes" id="UP000664293">
    <property type="component" value="Unassembled WGS sequence"/>
</dbReference>
<dbReference type="PANTHER" id="PTHR43751:SF2">
    <property type="entry name" value="SULFATASE N-TERMINAL DOMAIN-CONTAINING PROTEIN"/>
    <property type="match status" value="1"/>
</dbReference>
<dbReference type="InterPro" id="IPR052701">
    <property type="entry name" value="GAG_Ulvan_Degrading_Sulfatases"/>
</dbReference>
<reference evidence="3 4" key="1">
    <citation type="submission" date="2020-12" db="EMBL/GenBank/DDBJ databases">
        <title>Oil enriched cultivation method for isolating marine PHA-producing bacteria.</title>
        <authorList>
            <person name="Zheng W."/>
            <person name="Yu S."/>
            <person name="Huang Y."/>
        </authorList>
    </citation>
    <scope>NUCLEOTIDE SEQUENCE [LARGE SCALE GENOMIC DNA]</scope>
    <source>
        <strain evidence="3 4">SN0-2</strain>
    </source>
</reference>
<dbReference type="InterPro" id="IPR017850">
    <property type="entry name" value="Alkaline_phosphatase_core_sf"/>
</dbReference>
<organism evidence="3 4">
    <name type="scientific">Microbulbifer salipaludis</name>
    <dbReference type="NCBI Taxonomy" id="187980"/>
    <lineage>
        <taxon>Bacteria</taxon>
        <taxon>Pseudomonadati</taxon>
        <taxon>Pseudomonadota</taxon>
        <taxon>Gammaproteobacteria</taxon>
        <taxon>Cellvibrionales</taxon>
        <taxon>Microbulbiferaceae</taxon>
        <taxon>Microbulbifer</taxon>
    </lineage>
</organism>
<evidence type="ECO:0000256" key="1">
    <source>
        <dbReference type="SAM" id="SignalP"/>
    </source>
</evidence>
<dbReference type="SUPFAM" id="SSF53649">
    <property type="entry name" value="Alkaline phosphatase-like"/>
    <property type="match status" value="1"/>
</dbReference>
<protein>
    <submittedName>
        <fullName evidence="3">Arylsulfatase</fullName>
    </submittedName>
</protein>
<sequence>MRNAVHAVLYIVLLSCFSLAQAQDANKPNILIIWGDDVGMWNISAYHRGMMGGSTPNIDRIASEGMIFMDHYAHASCTAGRASFITGQYPMRIGLSTVGLPGAEQGLKEETPTLAAMLKAQGYITGQFGKNHLGDRDEHLPTNHGFDEFFGILYHLNAGEYPEQYDYPKDPEVQKKYGLKMRGVIHSKALANGKQDIKDLGTWGQERQRNLDQEVLEQSKRFITDAVKAGKPFFVWHNTTRMHYRTNLTREYLGKSGYGIYADGMMELDDDVGELLDLLDQLDVADNTLVMFSTDNGAASNSWPDGGNQPFHGEKGVGGWEGGFRVPMLVKWKGHIPAGVSTGEFMAMEDWVPTIMAIVGDKDLKENLLSGAKIGDRRFKVHLDGYDQTDILLNQGKTKRKEFYYFTETTFHGMRHGDWKFLFVEQEEWFRGTQIPLTTPYIINLKLDPFERFIDARGYDEWAENRSWTLGPAGEQIGKFVKSFEKYPPVQESMSVQVGEISKLINALAHQQR</sequence>
<evidence type="ECO:0000313" key="4">
    <source>
        <dbReference type="Proteomes" id="UP000664293"/>
    </source>
</evidence>
<feature type="domain" description="Sulfatase N-terminal" evidence="2">
    <location>
        <begin position="28"/>
        <end position="360"/>
    </location>
</feature>
<feature type="signal peptide" evidence="1">
    <location>
        <begin position="1"/>
        <end position="22"/>
    </location>
</feature>